<name>A0A0A9E8T3_ARUDO</name>
<reference evidence="1" key="2">
    <citation type="journal article" date="2015" name="Data Brief">
        <title>Shoot transcriptome of the giant reed, Arundo donax.</title>
        <authorList>
            <person name="Barrero R.A."/>
            <person name="Guerrero F.D."/>
            <person name="Moolhuijzen P."/>
            <person name="Goolsby J.A."/>
            <person name="Tidwell J."/>
            <person name="Bellgard S.E."/>
            <person name="Bellgard M.I."/>
        </authorList>
    </citation>
    <scope>NUCLEOTIDE SEQUENCE</scope>
    <source>
        <tissue evidence="1">Shoot tissue taken approximately 20 cm above the soil surface</tissue>
    </source>
</reference>
<sequence length="158" mass="17578">MSTHHLLTEIMHTMVQGLHSQNKRVCITVHGVTLLLKGGGISLRKISMMDLGVCPLGHLQEAEQLILHGRWKTTDMKRFQGGMHLGRLTVLPNILILTLSFLTETGLEMLLGCLVALMEAPVHSKEIGCFRVLRLMNFLLLLDPATPCGSHMFPHPQL</sequence>
<protein>
    <submittedName>
        <fullName evidence="1">Uncharacterized protein</fullName>
    </submittedName>
</protein>
<dbReference type="EMBL" id="GBRH01203575">
    <property type="protein sequence ID" value="JAD94320.1"/>
    <property type="molecule type" value="Transcribed_RNA"/>
</dbReference>
<dbReference type="AlphaFoldDB" id="A0A0A9E8T3"/>
<evidence type="ECO:0000313" key="1">
    <source>
        <dbReference type="EMBL" id="JAD94320.1"/>
    </source>
</evidence>
<accession>A0A0A9E8T3</accession>
<reference evidence="1" key="1">
    <citation type="submission" date="2014-09" db="EMBL/GenBank/DDBJ databases">
        <authorList>
            <person name="Magalhaes I.L.F."/>
            <person name="Oliveira U."/>
            <person name="Santos F.R."/>
            <person name="Vidigal T.H.D.A."/>
            <person name="Brescovit A.D."/>
            <person name="Santos A.J."/>
        </authorList>
    </citation>
    <scope>NUCLEOTIDE SEQUENCE</scope>
    <source>
        <tissue evidence="1">Shoot tissue taken approximately 20 cm above the soil surface</tissue>
    </source>
</reference>
<proteinExistence type="predicted"/>
<organism evidence="1">
    <name type="scientific">Arundo donax</name>
    <name type="common">Giant reed</name>
    <name type="synonym">Donax arundinaceus</name>
    <dbReference type="NCBI Taxonomy" id="35708"/>
    <lineage>
        <taxon>Eukaryota</taxon>
        <taxon>Viridiplantae</taxon>
        <taxon>Streptophyta</taxon>
        <taxon>Embryophyta</taxon>
        <taxon>Tracheophyta</taxon>
        <taxon>Spermatophyta</taxon>
        <taxon>Magnoliopsida</taxon>
        <taxon>Liliopsida</taxon>
        <taxon>Poales</taxon>
        <taxon>Poaceae</taxon>
        <taxon>PACMAD clade</taxon>
        <taxon>Arundinoideae</taxon>
        <taxon>Arundineae</taxon>
        <taxon>Arundo</taxon>
    </lineage>
</organism>